<reference evidence="3" key="1">
    <citation type="journal article" date="2014" name="Int. J. Syst. Evol. Microbiol.">
        <title>Complete genome sequence of Corynebacterium casei LMG S-19264T (=DSM 44701T), isolated from a smear-ripened cheese.</title>
        <authorList>
            <consortium name="US DOE Joint Genome Institute (JGI-PGF)"/>
            <person name="Walter F."/>
            <person name="Albersmeier A."/>
            <person name="Kalinowski J."/>
            <person name="Ruckert C."/>
        </authorList>
    </citation>
    <scope>NUCLEOTIDE SEQUENCE</scope>
    <source>
        <strain evidence="3">JCM 11219</strain>
    </source>
</reference>
<keyword evidence="5" id="KW-1185">Reference proteome</keyword>
<reference evidence="5" key="3">
    <citation type="submission" date="2022-09" db="EMBL/GenBank/DDBJ databases">
        <title>Complete genome sequence of Vulcanisaeta souniana.</title>
        <authorList>
            <person name="Kato S."/>
            <person name="Itoh T."/>
            <person name="Ohkuma M."/>
        </authorList>
    </citation>
    <scope>NUCLEOTIDE SEQUENCE [LARGE SCALE GENOMIC DNA]</scope>
    <source>
        <strain evidence="5">JCM 11219</strain>
    </source>
</reference>
<gene>
    <name evidence="3" type="ORF">GCM10007112_23710</name>
    <name evidence="2" type="ORF">Vsou_13140</name>
</gene>
<keyword evidence="1" id="KW-1133">Transmembrane helix</keyword>
<reference evidence="2" key="4">
    <citation type="journal article" date="2023" name="Microbiol. Resour. Announc.">
        <title>Complete Genome Sequence of Vulcanisaeta souniana Strain IC-059, a Hyperthermophilic Archaeon Isolated from Hot Spring Water in Japan.</title>
        <authorList>
            <person name="Kato S."/>
            <person name="Itoh T."/>
            <person name="Wu L."/>
            <person name="Ma J."/>
            <person name="Ohkuma M."/>
        </authorList>
    </citation>
    <scope>NUCLEOTIDE SEQUENCE</scope>
    <source>
        <strain evidence="2">JCM 11219</strain>
    </source>
</reference>
<dbReference type="EMBL" id="BMNM01000014">
    <property type="protein sequence ID" value="GGI85997.1"/>
    <property type="molecule type" value="Genomic_DNA"/>
</dbReference>
<sequence length="152" mass="15419">MDRARAGEIGNMLWIIVGVVVLVIGLVVVFLVYGPVSKTIANVGTLTVTSSLVGTQGLTVQMTASGGTITVVAVNIYDTSGNKLLTLPGTLPSGCSLTLYNASGTFTSWGRQVISPGSGVTIDLTGSCGLGSAYQIQAVSPNGKVYSGYVTG</sequence>
<evidence type="ECO:0000313" key="5">
    <source>
        <dbReference type="Proteomes" id="UP001060771"/>
    </source>
</evidence>
<keyword evidence="1" id="KW-0812">Transmembrane</keyword>
<dbReference type="EMBL" id="AP026830">
    <property type="protein sequence ID" value="BDR92221.1"/>
    <property type="molecule type" value="Genomic_DNA"/>
</dbReference>
<dbReference type="GeneID" id="76206865"/>
<dbReference type="AlphaFoldDB" id="A0A830EHR6"/>
<evidence type="ECO:0000313" key="2">
    <source>
        <dbReference type="EMBL" id="BDR92221.1"/>
    </source>
</evidence>
<keyword evidence="1" id="KW-0472">Membrane</keyword>
<evidence type="ECO:0000256" key="1">
    <source>
        <dbReference type="SAM" id="Phobius"/>
    </source>
</evidence>
<feature type="transmembrane region" description="Helical" evidence="1">
    <location>
        <begin position="12"/>
        <end position="33"/>
    </location>
</feature>
<protein>
    <submittedName>
        <fullName evidence="3">Uncharacterized protein</fullName>
    </submittedName>
</protein>
<dbReference type="RefSeq" id="WP_188604112.1">
    <property type="nucleotide sequence ID" value="NZ_AP026830.1"/>
</dbReference>
<organism evidence="3 4">
    <name type="scientific">Vulcanisaeta souniana JCM 11219</name>
    <dbReference type="NCBI Taxonomy" id="1293586"/>
    <lineage>
        <taxon>Archaea</taxon>
        <taxon>Thermoproteota</taxon>
        <taxon>Thermoprotei</taxon>
        <taxon>Thermoproteales</taxon>
        <taxon>Thermoproteaceae</taxon>
        <taxon>Vulcanisaeta</taxon>
    </lineage>
</organism>
<dbReference type="Proteomes" id="UP000657075">
    <property type="component" value="Unassembled WGS sequence"/>
</dbReference>
<dbReference type="Proteomes" id="UP001060771">
    <property type="component" value="Chromosome"/>
</dbReference>
<proteinExistence type="predicted"/>
<accession>A0A830EHR6</accession>
<evidence type="ECO:0000313" key="4">
    <source>
        <dbReference type="Proteomes" id="UP000657075"/>
    </source>
</evidence>
<evidence type="ECO:0000313" key="3">
    <source>
        <dbReference type="EMBL" id="GGI85997.1"/>
    </source>
</evidence>
<name>A0A830EHR6_9CREN</name>
<reference evidence="3" key="2">
    <citation type="submission" date="2020-09" db="EMBL/GenBank/DDBJ databases">
        <authorList>
            <person name="Sun Q."/>
            <person name="Ohkuma M."/>
        </authorList>
    </citation>
    <scope>NUCLEOTIDE SEQUENCE</scope>
    <source>
        <strain evidence="3">JCM 11219</strain>
    </source>
</reference>